<proteinExistence type="predicted"/>
<protein>
    <submittedName>
        <fullName evidence="1">Uncharacterized protein</fullName>
    </submittedName>
</protein>
<evidence type="ECO:0000313" key="2">
    <source>
        <dbReference type="Proteomes" id="UP001527882"/>
    </source>
</evidence>
<accession>A0ABT4QHT3</accession>
<gene>
    <name evidence="1" type="ORF">O9H85_29435</name>
</gene>
<keyword evidence="2" id="KW-1185">Reference proteome</keyword>
<dbReference type="EMBL" id="JAQAGZ010000023">
    <property type="protein sequence ID" value="MCZ8516439.1"/>
    <property type="molecule type" value="Genomic_DNA"/>
</dbReference>
<dbReference type="Proteomes" id="UP001527882">
    <property type="component" value="Unassembled WGS sequence"/>
</dbReference>
<organism evidence="1 2">
    <name type="scientific">Paenibacillus gyeongsangnamensis</name>
    <dbReference type="NCBI Taxonomy" id="3388067"/>
    <lineage>
        <taxon>Bacteria</taxon>
        <taxon>Bacillati</taxon>
        <taxon>Bacillota</taxon>
        <taxon>Bacilli</taxon>
        <taxon>Bacillales</taxon>
        <taxon>Paenibacillaceae</taxon>
        <taxon>Paenibacillus</taxon>
    </lineage>
</organism>
<evidence type="ECO:0000313" key="1">
    <source>
        <dbReference type="EMBL" id="MCZ8516439.1"/>
    </source>
</evidence>
<comment type="caution">
    <text evidence="1">The sequence shown here is derived from an EMBL/GenBank/DDBJ whole genome shotgun (WGS) entry which is preliminary data.</text>
</comment>
<name>A0ABT4QHT3_9BACL</name>
<sequence>MPVFPNSLNAIQTALLKEIRDLYVKAIISGSNYSPEQAIKDAQAAWEKGNGKQLEDYMNKWYAENKDQAFLAKDIWEIVKRQMAEMQ</sequence>
<reference evidence="1 2" key="1">
    <citation type="submission" date="2022-12" db="EMBL/GenBank/DDBJ databases">
        <title>Draft genome sequence of Paenibacillus sp. dW9.</title>
        <authorList>
            <person name="Choi E.-W."/>
            <person name="Kim D.-U."/>
        </authorList>
    </citation>
    <scope>NUCLEOTIDE SEQUENCE [LARGE SCALE GENOMIC DNA]</scope>
    <source>
        <strain evidence="2">dW9</strain>
    </source>
</reference>
<dbReference type="RefSeq" id="WP_269884967.1">
    <property type="nucleotide sequence ID" value="NZ_JAQAGZ010000023.1"/>
</dbReference>